<dbReference type="Proteomes" id="UP000238479">
    <property type="component" value="Chromosome 4"/>
</dbReference>
<evidence type="ECO:0000313" key="3">
    <source>
        <dbReference type="Proteomes" id="UP000238479"/>
    </source>
</evidence>
<keyword evidence="1" id="KW-0732">Signal</keyword>
<feature type="chain" id="PRO_5015190825" evidence="1">
    <location>
        <begin position="25"/>
        <end position="97"/>
    </location>
</feature>
<dbReference type="Gramene" id="PRQ39789">
    <property type="protein sequence ID" value="PRQ39789"/>
    <property type="gene ID" value="RchiOBHm_Chr4g0429051"/>
</dbReference>
<keyword evidence="3" id="KW-1185">Reference proteome</keyword>
<comment type="caution">
    <text evidence="2">The sequence shown here is derived from an EMBL/GenBank/DDBJ whole genome shotgun (WGS) entry which is preliminary data.</text>
</comment>
<organism evidence="2 3">
    <name type="scientific">Rosa chinensis</name>
    <name type="common">China rose</name>
    <dbReference type="NCBI Taxonomy" id="74649"/>
    <lineage>
        <taxon>Eukaryota</taxon>
        <taxon>Viridiplantae</taxon>
        <taxon>Streptophyta</taxon>
        <taxon>Embryophyta</taxon>
        <taxon>Tracheophyta</taxon>
        <taxon>Spermatophyta</taxon>
        <taxon>Magnoliopsida</taxon>
        <taxon>eudicotyledons</taxon>
        <taxon>Gunneridae</taxon>
        <taxon>Pentapetalae</taxon>
        <taxon>rosids</taxon>
        <taxon>fabids</taxon>
        <taxon>Rosales</taxon>
        <taxon>Rosaceae</taxon>
        <taxon>Rosoideae</taxon>
        <taxon>Rosoideae incertae sedis</taxon>
        <taxon>Rosa</taxon>
    </lineage>
</organism>
<evidence type="ECO:0000313" key="2">
    <source>
        <dbReference type="EMBL" id="PRQ39789.1"/>
    </source>
</evidence>
<gene>
    <name evidence="2" type="ORF">RchiOBHm_Chr4g0429051</name>
</gene>
<protein>
    <submittedName>
        <fullName evidence="2">Uncharacterized protein</fullName>
    </submittedName>
</protein>
<name>A0A2P6R079_ROSCH</name>
<sequence length="97" mass="10996">MTSHGLDKVLSTLLRLLMVQLTNPRHTPVVFSSPINIIEFIFHSLSQPFVAHTQFPSGFHCHLSSHNSSKKTAFASIHYSHFRIFLLGCYHFSPCVT</sequence>
<reference evidence="2 3" key="1">
    <citation type="journal article" date="2018" name="Nat. Genet.">
        <title>The Rosa genome provides new insights in the design of modern roses.</title>
        <authorList>
            <person name="Bendahmane M."/>
        </authorList>
    </citation>
    <scope>NUCLEOTIDE SEQUENCE [LARGE SCALE GENOMIC DNA]</scope>
    <source>
        <strain evidence="3">cv. Old Blush</strain>
    </source>
</reference>
<evidence type="ECO:0000256" key="1">
    <source>
        <dbReference type="SAM" id="SignalP"/>
    </source>
</evidence>
<dbReference type="EMBL" id="PDCK01000042">
    <property type="protein sequence ID" value="PRQ39789.1"/>
    <property type="molecule type" value="Genomic_DNA"/>
</dbReference>
<accession>A0A2P6R079</accession>
<dbReference type="AlphaFoldDB" id="A0A2P6R079"/>
<feature type="signal peptide" evidence="1">
    <location>
        <begin position="1"/>
        <end position="24"/>
    </location>
</feature>
<proteinExistence type="predicted"/>